<feature type="non-terminal residue" evidence="1">
    <location>
        <position position="76"/>
    </location>
</feature>
<dbReference type="Proteomes" id="UP000789831">
    <property type="component" value="Unassembled WGS sequence"/>
</dbReference>
<gene>
    <name evidence="1" type="ORF">AGERDE_LOCUS13155</name>
</gene>
<comment type="caution">
    <text evidence="1">The sequence shown here is derived from an EMBL/GenBank/DDBJ whole genome shotgun (WGS) entry which is preliminary data.</text>
</comment>
<protein>
    <submittedName>
        <fullName evidence="1">11897_t:CDS:1</fullName>
    </submittedName>
</protein>
<reference evidence="1" key="1">
    <citation type="submission" date="2021-06" db="EMBL/GenBank/DDBJ databases">
        <authorList>
            <person name="Kallberg Y."/>
            <person name="Tangrot J."/>
            <person name="Rosling A."/>
        </authorList>
    </citation>
    <scope>NUCLEOTIDE SEQUENCE</scope>
    <source>
        <strain evidence="1">MT106</strain>
    </source>
</reference>
<keyword evidence="2" id="KW-1185">Reference proteome</keyword>
<evidence type="ECO:0000313" key="1">
    <source>
        <dbReference type="EMBL" id="CAG8692450.1"/>
    </source>
</evidence>
<evidence type="ECO:0000313" key="2">
    <source>
        <dbReference type="Proteomes" id="UP000789831"/>
    </source>
</evidence>
<accession>A0A9N9ESB1</accession>
<organism evidence="1 2">
    <name type="scientific">Ambispora gerdemannii</name>
    <dbReference type="NCBI Taxonomy" id="144530"/>
    <lineage>
        <taxon>Eukaryota</taxon>
        <taxon>Fungi</taxon>
        <taxon>Fungi incertae sedis</taxon>
        <taxon>Mucoromycota</taxon>
        <taxon>Glomeromycotina</taxon>
        <taxon>Glomeromycetes</taxon>
        <taxon>Archaeosporales</taxon>
        <taxon>Ambisporaceae</taxon>
        <taxon>Ambispora</taxon>
    </lineage>
</organism>
<dbReference type="EMBL" id="CAJVPL010015021">
    <property type="protein sequence ID" value="CAG8692450.1"/>
    <property type="molecule type" value="Genomic_DNA"/>
</dbReference>
<dbReference type="AlphaFoldDB" id="A0A9N9ESB1"/>
<sequence length="76" mass="9220">HRTSITQEKETTIYDNFDLDNYNIQNDDDEFEEEYEDLLIEDQPLLCIEENLNEKLALNIEIGEYFIQINNKKYKQ</sequence>
<feature type="non-terminal residue" evidence="1">
    <location>
        <position position="1"/>
    </location>
</feature>
<proteinExistence type="predicted"/>
<name>A0A9N9ESB1_9GLOM</name>